<feature type="compositionally biased region" description="Acidic residues" evidence="1">
    <location>
        <begin position="61"/>
        <end position="77"/>
    </location>
</feature>
<gene>
    <name evidence="2" type="ORF">HPBE_LOCUS25737</name>
</gene>
<proteinExistence type="predicted"/>
<protein>
    <submittedName>
        <fullName evidence="2 4">Uncharacterized protein</fullName>
    </submittedName>
</protein>
<dbReference type="WBParaSite" id="HPBE_0002573801-mRNA-1">
    <property type="protein sequence ID" value="HPBE_0002573801-mRNA-1"/>
    <property type="gene ID" value="HPBE_0002573801"/>
</dbReference>
<evidence type="ECO:0000313" key="3">
    <source>
        <dbReference type="Proteomes" id="UP000050761"/>
    </source>
</evidence>
<dbReference type="AlphaFoldDB" id="A0A183GSR8"/>
<organism evidence="3 4">
    <name type="scientific">Heligmosomoides polygyrus</name>
    <name type="common">Parasitic roundworm</name>
    <dbReference type="NCBI Taxonomy" id="6339"/>
    <lineage>
        <taxon>Eukaryota</taxon>
        <taxon>Metazoa</taxon>
        <taxon>Ecdysozoa</taxon>
        <taxon>Nematoda</taxon>
        <taxon>Chromadorea</taxon>
        <taxon>Rhabditida</taxon>
        <taxon>Rhabditina</taxon>
        <taxon>Rhabditomorpha</taxon>
        <taxon>Strongyloidea</taxon>
        <taxon>Heligmosomidae</taxon>
        <taxon>Heligmosomoides</taxon>
    </lineage>
</organism>
<evidence type="ECO:0000313" key="4">
    <source>
        <dbReference type="WBParaSite" id="HPBE_0002573801-mRNA-1"/>
    </source>
</evidence>
<reference evidence="4" key="2">
    <citation type="submission" date="2019-09" db="UniProtKB">
        <authorList>
            <consortium name="WormBaseParasite"/>
        </authorList>
    </citation>
    <scope>IDENTIFICATION</scope>
</reference>
<accession>A0A183GSR8</accession>
<name>A0A183GSR8_HELPZ</name>
<keyword evidence="3" id="KW-1185">Reference proteome</keyword>
<accession>A0A3P8F7C2</accession>
<feature type="region of interest" description="Disordered" evidence="1">
    <location>
        <begin position="51"/>
        <end position="91"/>
    </location>
</feature>
<evidence type="ECO:0000313" key="2">
    <source>
        <dbReference type="EMBL" id="VDP53454.1"/>
    </source>
</evidence>
<dbReference type="EMBL" id="UZAH01038497">
    <property type="protein sequence ID" value="VDP53454.1"/>
    <property type="molecule type" value="Genomic_DNA"/>
</dbReference>
<dbReference type="Proteomes" id="UP000050761">
    <property type="component" value="Unassembled WGS sequence"/>
</dbReference>
<sequence>MSFSQAKVVSILVTEFGVPDDNDAPTHEEKKIGRRFAIILRDGAAASVDVETDGNLGSDVFTDDESDWDHCDDEGEENSSTTPENASNIPA</sequence>
<feature type="compositionally biased region" description="Polar residues" evidence="1">
    <location>
        <begin position="78"/>
        <end position="91"/>
    </location>
</feature>
<evidence type="ECO:0000256" key="1">
    <source>
        <dbReference type="SAM" id="MobiDB-lite"/>
    </source>
</evidence>
<reference evidence="2 3" key="1">
    <citation type="submission" date="2018-11" db="EMBL/GenBank/DDBJ databases">
        <authorList>
            <consortium name="Pathogen Informatics"/>
        </authorList>
    </citation>
    <scope>NUCLEOTIDE SEQUENCE [LARGE SCALE GENOMIC DNA]</scope>
</reference>